<protein>
    <submittedName>
        <fullName evidence="2">Uncharacterized protein</fullName>
    </submittedName>
</protein>
<name>A0A0G1PQI5_9BACT</name>
<evidence type="ECO:0000313" key="2">
    <source>
        <dbReference type="EMBL" id="KKU35034.1"/>
    </source>
</evidence>
<organism evidence="2 3">
    <name type="scientific">Candidatus Azambacteria bacterium GW2011_GWB1_46_27</name>
    <dbReference type="NCBI Taxonomy" id="1618617"/>
    <lineage>
        <taxon>Bacteria</taxon>
        <taxon>Candidatus Azamiibacteriota</taxon>
    </lineage>
</organism>
<sequence>MPTTYEQLLNTQGEISNIATGQRFKSPTELAGALGIQPHEIDWTKISTTPTAKPEIPPIPVIGVDTLTTTPSSAIMGLPSDKADKAELERLKIQQEIANVKTALLPTDERAKLDVEAEYKKLLAEPAALGGVSYTQLQQKVIDLTKVKEERLSRLGAFKTSEQKGVPKFFAAGRISEEEQKAQEEIDTINRELNVANSQISNRNDVINTMMQLKKEVYQTASVAYDKEFANNLSIYNAIRGEKEKAVTAEALAKEQTADNARASLKTLQDDIQKGAMPKYDALPKNVQNTIDNLELQSKMVGLTKVIEAKVNAKDNVIASGTRTDKAGNEYFDILTKTPEGKLETQSVFRGKGKLPETEVLESQIRQDIIDTLTDKEGTKNLGRELTLTDMIKLFPDVSTEKLKDAMTEFYDYEALTAEEMTKPWWKFWED</sequence>
<keyword evidence="1" id="KW-0175">Coiled coil</keyword>
<evidence type="ECO:0000256" key="1">
    <source>
        <dbReference type="SAM" id="Coils"/>
    </source>
</evidence>
<dbReference type="AlphaFoldDB" id="A0A0G1PQI5"/>
<dbReference type="Proteomes" id="UP000034067">
    <property type="component" value="Unassembled WGS sequence"/>
</dbReference>
<dbReference type="EMBL" id="LCMJ01000020">
    <property type="protein sequence ID" value="KKU35034.1"/>
    <property type="molecule type" value="Genomic_DNA"/>
</dbReference>
<proteinExistence type="predicted"/>
<evidence type="ECO:0000313" key="3">
    <source>
        <dbReference type="Proteomes" id="UP000034067"/>
    </source>
</evidence>
<accession>A0A0G1PQI5</accession>
<gene>
    <name evidence="2" type="ORF">UX48_C0020G0004</name>
</gene>
<feature type="coiled-coil region" evidence="1">
    <location>
        <begin position="172"/>
        <end position="199"/>
    </location>
</feature>
<comment type="caution">
    <text evidence="2">The sequence shown here is derived from an EMBL/GenBank/DDBJ whole genome shotgun (WGS) entry which is preliminary data.</text>
</comment>
<reference evidence="2 3" key="1">
    <citation type="journal article" date="2015" name="Nature">
        <title>rRNA introns, odd ribosomes, and small enigmatic genomes across a large radiation of phyla.</title>
        <authorList>
            <person name="Brown C.T."/>
            <person name="Hug L.A."/>
            <person name="Thomas B.C."/>
            <person name="Sharon I."/>
            <person name="Castelle C.J."/>
            <person name="Singh A."/>
            <person name="Wilkins M.J."/>
            <person name="Williams K.H."/>
            <person name="Banfield J.F."/>
        </authorList>
    </citation>
    <scope>NUCLEOTIDE SEQUENCE [LARGE SCALE GENOMIC DNA]</scope>
</reference>